<proteinExistence type="predicted"/>
<protein>
    <submittedName>
        <fullName evidence="5">CBS domain-containing protein</fullName>
    </submittedName>
</protein>
<dbReference type="CDD" id="cd04622">
    <property type="entry name" value="CBS_pair_HRP1_like"/>
    <property type="match status" value="1"/>
</dbReference>
<dbReference type="PANTHER" id="PTHR43080">
    <property type="entry name" value="CBS DOMAIN-CONTAINING PROTEIN CBSX3, MITOCHONDRIAL"/>
    <property type="match status" value="1"/>
</dbReference>
<evidence type="ECO:0000313" key="5">
    <source>
        <dbReference type="EMBL" id="PZX33801.1"/>
    </source>
</evidence>
<feature type="domain" description="CBS" evidence="4">
    <location>
        <begin position="84"/>
        <end position="140"/>
    </location>
</feature>
<evidence type="ECO:0000256" key="2">
    <source>
        <dbReference type="PROSITE-ProRule" id="PRU00703"/>
    </source>
</evidence>
<gene>
    <name evidence="5" type="ORF">C7416_10183</name>
</gene>
<dbReference type="InterPro" id="IPR000644">
    <property type="entry name" value="CBS_dom"/>
</dbReference>
<dbReference type="Pfam" id="PF00571">
    <property type="entry name" value="CBS"/>
    <property type="match status" value="2"/>
</dbReference>
<dbReference type="SUPFAM" id="SSF54631">
    <property type="entry name" value="CBS-domain pair"/>
    <property type="match status" value="1"/>
</dbReference>
<keyword evidence="6" id="KW-1185">Reference proteome</keyword>
<accession>A0A2W7PC86</accession>
<dbReference type="SMART" id="SM00116">
    <property type="entry name" value="CBS"/>
    <property type="match status" value="2"/>
</dbReference>
<dbReference type="PROSITE" id="PS51371">
    <property type="entry name" value="CBS"/>
    <property type="match status" value="2"/>
</dbReference>
<dbReference type="Gene3D" id="3.10.580.10">
    <property type="entry name" value="CBS-domain"/>
    <property type="match status" value="1"/>
</dbReference>
<comment type="caution">
    <text evidence="5">The sequence shown here is derived from an EMBL/GenBank/DDBJ whole genome shotgun (WGS) entry which is preliminary data.</text>
</comment>
<name>A0A2W7PC86_9BURK</name>
<dbReference type="AlphaFoldDB" id="A0A2W7PC86"/>
<feature type="domain" description="CBS" evidence="4">
    <location>
        <begin position="19"/>
        <end position="78"/>
    </location>
</feature>
<feature type="compositionally biased region" description="Polar residues" evidence="3">
    <location>
        <begin position="143"/>
        <end position="155"/>
    </location>
</feature>
<sequence length="155" mass="16778">MFQSPATQPRAPRRVVDIMTRQPAYITPDETIQHAAQLMADLHVGSLPVCDGRRLVGMLTDRDITVRATAGGQPPQATRVADAMSPQVEWCLEDESLEDAQHKMEAAQVRRLPVLDHDHTLVGIVSLGDFASKGADTRESGETLASISTPSAPAR</sequence>
<evidence type="ECO:0000313" key="6">
    <source>
        <dbReference type="Proteomes" id="UP000249638"/>
    </source>
</evidence>
<evidence type="ECO:0000259" key="4">
    <source>
        <dbReference type="PROSITE" id="PS51371"/>
    </source>
</evidence>
<dbReference type="InterPro" id="IPR046342">
    <property type="entry name" value="CBS_dom_sf"/>
</dbReference>
<reference evidence="5" key="1">
    <citation type="submission" date="2018-06" db="EMBL/GenBank/DDBJ databases">
        <title>Genomic Encyclopedia of Type Strains, Phase IV (KMG-V): Genome sequencing to study the core and pangenomes of soil and plant-associated prokaryotes.</title>
        <authorList>
            <person name="Whitman W."/>
        </authorList>
    </citation>
    <scope>NUCLEOTIDE SEQUENCE [LARGE SCALE GENOMIC DNA]</scope>
    <source>
        <strain evidence="5">MLR2-44</strain>
    </source>
</reference>
<dbReference type="PANTHER" id="PTHR43080:SF2">
    <property type="entry name" value="CBS DOMAIN-CONTAINING PROTEIN"/>
    <property type="match status" value="1"/>
</dbReference>
<keyword evidence="1 2" id="KW-0129">CBS domain</keyword>
<organism evidence="5 6">
    <name type="scientific">Cupriavidus phytorum</name>
    <dbReference type="NCBI Taxonomy" id="3024399"/>
    <lineage>
        <taxon>Bacteria</taxon>
        <taxon>Pseudomonadati</taxon>
        <taxon>Pseudomonadota</taxon>
        <taxon>Betaproteobacteria</taxon>
        <taxon>Burkholderiales</taxon>
        <taxon>Burkholderiaceae</taxon>
        <taxon>Cupriavidus</taxon>
    </lineage>
</organism>
<dbReference type="Proteomes" id="UP000249638">
    <property type="component" value="Unassembled WGS sequence"/>
</dbReference>
<evidence type="ECO:0000256" key="1">
    <source>
        <dbReference type="ARBA" id="ARBA00023122"/>
    </source>
</evidence>
<dbReference type="InterPro" id="IPR051257">
    <property type="entry name" value="Diverse_CBS-Domain"/>
</dbReference>
<evidence type="ECO:0000256" key="3">
    <source>
        <dbReference type="SAM" id="MobiDB-lite"/>
    </source>
</evidence>
<feature type="region of interest" description="Disordered" evidence="3">
    <location>
        <begin position="132"/>
        <end position="155"/>
    </location>
</feature>
<dbReference type="EMBL" id="QKZN01000001">
    <property type="protein sequence ID" value="PZX33801.1"/>
    <property type="molecule type" value="Genomic_DNA"/>
</dbReference>